<evidence type="ECO:0000313" key="5">
    <source>
        <dbReference type="Proteomes" id="UP000702209"/>
    </source>
</evidence>
<dbReference type="SUPFAM" id="SSF46689">
    <property type="entry name" value="Homeodomain-like"/>
    <property type="match status" value="1"/>
</dbReference>
<keyword evidence="5" id="KW-1185">Reference proteome</keyword>
<feature type="domain" description="HTH tetR-type" evidence="3">
    <location>
        <begin position="17"/>
        <end position="77"/>
    </location>
</feature>
<protein>
    <submittedName>
        <fullName evidence="4">TetR/AcrR family transcriptional regulator</fullName>
    </submittedName>
</protein>
<reference evidence="4 5" key="1">
    <citation type="submission" date="2020-10" db="EMBL/GenBank/DDBJ databases">
        <title>Identification of Nocardia species via Next-generation sequencing and recognition of intraspecies genetic diversity.</title>
        <authorList>
            <person name="Li P."/>
            <person name="Li P."/>
            <person name="Lu B."/>
        </authorList>
    </citation>
    <scope>NUCLEOTIDE SEQUENCE [LARGE SCALE GENOMIC DNA]</scope>
    <source>
        <strain evidence="4 5">BJ06-0157</strain>
    </source>
</reference>
<dbReference type="Proteomes" id="UP000702209">
    <property type="component" value="Unassembled WGS sequence"/>
</dbReference>
<comment type="caution">
    <text evidence="4">The sequence shown here is derived from an EMBL/GenBank/DDBJ whole genome shotgun (WGS) entry which is preliminary data.</text>
</comment>
<evidence type="ECO:0000256" key="1">
    <source>
        <dbReference type="ARBA" id="ARBA00023125"/>
    </source>
</evidence>
<dbReference type="Gene3D" id="1.10.357.10">
    <property type="entry name" value="Tetracycline Repressor, domain 2"/>
    <property type="match status" value="1"/>
</dbReference>
<dbReference type="PANTHER" id="PTHR30055:SF226">
    <property type="entry name" value="HTH-TYPE TRANSCRIPTIONAL REGULATOR PKSA"/>
    <property type="match status" value="1"/>
</dbReference>
<gene>
    <name evidence="4" type="ORF">IU459_18805</name>
</gene>
<dbReference type="PANTHER" id="PTHR30055">
    <property type="entry name" value="HTH-TYPE TRANSCRIPTIONAL REGULATOR RUTR"/>
    <property type="match status" value="1"/>
</dbReference>
<dbReference type="PRINTS" id="PR00455">
    <property type="entry name" value="HTHTETR"/>
</dbReference>
<accession>A0ABS0CSH6</accession>
<dbReference type="PROSITE" id="PS50977">
    <property type="entry name" value="HTH_TETR_2"/>
    <property type="match status" value="1"/>
</dbReference>
<dbReference type="Pfam" id="PF00440">
    <property type="entry name" value="TetR_N"/>
    <property type="match status" value="1"/>
</dbReference>
<evidence type="ECO:0000313" key="4">
    <source>
        <dbReference type="EMBL" id="MBF6299575.1"/>
    </source>
</evidence>
<keyword evidence="1 2" id="KW-0238">DNA-binding</keyword>
<dbReference type="RefSeq" id="WP_195130840.1">
    <property type="nucleotide sequence ID" value="NZ_JADLQX010000013.1"/>
</dbReference>
<dbReference type="InterPro" id="IPR001647">
    <property type="entry name" value="HTH_TetR"/>
</dbReference>
<sequence>MPDASPLRREPVQQRSRERVERILDAALRIVTTDGTEAATVRSVAERAGVPAATVYQFFTNRDAIFEQLLARELARLDGELEKSLGAARPHPDIATAVEAFLAFHRRHYMSHPDFVALYYASRHNEALRDDIRKHLGRLTDVLHRHLLSTGLLAPGTSRRVVEVAVELGDHIFEVAHERGDEGDALTEEGRIAITRYLQVYAGARRHDELIMLGEQAIQIVSASRSAQASP</sequence>
<dbReference type="EMBL" id="JADLQX010000013">
    <property type="protein sequence ID" value="MBF6299575.1"/>
    <property type="molecule type" value="Genomic_DNA"/>
</dbReference>
<feature type="DNA-binding region" description="H-T-H motif" evidence="2">
    <location>
        <begin position="40"/>
        <end position="59"/>
    </location>
</feature>
<organism evidence="4 5">
    <name type="scientific">Nocardia amamiensis</name>
    <dbReference type="NCBI Taxonomy" id="404578"/>
    <lineage>
        <taxon>Bacteria</taxon>
        <taxon>Bacillati</taxon>
        <taxon>Actinomycetota</taxon>
        <taxon>Actinomycetes</taxon>
        <taxon>Mycobacteriales</taxon>
        <taxon>Nocardiaceae</taxon>
        <taxon>Nocardia</taxon>
    </lineage>
</organism>
<proteinExistence type="predicted"/>
<dbReference type="InterPro" id="IPR050109">
    <property type="entry name" value="HTH-type_TetR-like_transc_reg"/>
</dbReference>
<evidence type="ECO:0000259" key="3">
    <source>
        <dbReference type="PROSITE" id="PS50977"/>
    </source>
</evidence>
<evidence type="ECO:0000256" key="2">
    <source>
        <dbReference type="PROSITE-ProRule" id="PRU00335"/>
    </source>
</evidence>
<name>A0ABS0CSH6_9NOCA</name>
<dbReference type="InterPro" id="IPR009057">
    <property type="entry name" value="Homeodomain-like_sf"/>
</dbReference>